<dbReference type="EC" id="4.4.1.13" evidence="2"/>
<gene>
    <name evidence="7" type="ORF">HGP29_01365</name>
</gene>
<dbReference type="RefSeq" id="WP_168880513.1">
    <property type="nucleotide sequence ID" value="NZ_JABAIL010000001.1"/>
</dbReference>
<proteinExistence type="inferred from homology"/>
<dbReference type="GO" id="GO:0030170">
    <property type="term" value="F:pyridoxal phosphate binding"/>
    <property type="evidence" value="ECO:0007669"/>
    <property type="project" value="InterPro"/>
</dbReference>
<dbReference type="PANTHER" id="PTHR43525:SF1">
    <property type="entry name" value="PROTEIN MALY"/>
    <property type="match status" value="1"/>
</dbReference>
<organism evidence="7 8">
    <name type="scientific">Flammeovirga agarivorans</name>
    <dbReference type="NCBI Taxonomy" id="2726742"/>
    <lineage>
        <taxon>Bacteria</taxon>
        <taxon>Pseudomonadati</taxon>
        <taxon>Bacteroidota</taxon>
        <taxon>Cytophagia</taxon>
        <taxon>Cytophagales</taxon>
        <taxon>Flammeovirgaceae</taxon>
        <taxon>Flammeovirga</taxon>
    </lineage>
</organism>
<keyword evidence="3" id="KW-0663">Pyridoxal phosphate</keyword>
<dbReference type="SUPFAM" id="SSF53383">
    <property type="entry name" value="PLP-dependent transferases"/>
    <property type="match status" value="1"/>
</dbReference>
<dbReference type="InterPro" id="IPR015424">
    <property type="entry name" value="PyrdxlP-dep_Trfase"/>
</dbReference>
<evidence type="ECO:0000313" key="8">
    <source>
        <dbReference type="Proteomes" id="UP000585050"/>
    </source>
</evidence>
<reference evidence="7 8" key="1">
    <citation type="submission" date="2020-04" db="EMBL/GenBank/DDBJ databases">
        <title>Flammeovirga sp. SR4, a novel species isolated from seawater.</title>
        <authorList>
            <person name="Wang X."/>
        </authorList>
    </citation>
    <scope>NUCLEOTIDE SEQUENCE [LARGE SCALE GENOMIC DNA]</scope>
    <source>
        <strain evidence="7 8">SR4</strain>
    </source>
</reference>
<keyword evidence="4 7" id="KW-0456">Lyase</keyword>
<evidence type="ECO:0000313" key="7">
    <source>
        <dbReference type="EMBL" id="NLR89828.1"/>
    </source>
</evidence>
<evidence type="ECO:0000256" key="2">
    <source>
        <dbReference type="ARBA" id="ARBA00012224"/>
    </source>
</evidence>
<evidence type="ECO:0000259" key="6">
    <source>
        <dbReference type="Pfam" id="PF00155"/>
    </source>
</evidence>
<dbReference type="InterPro" id="IPR015422">
    <property type="entry name" value="PyrdxlP-dep_Trfase_small"/>
</dbReference>
<evidence type="ECO:0000256" key="3">
    <source>
        <dbReference type="ARBA" id="ARBA00022898"/>
    </source>
</evidence>
<accession>A0A7X8SGR1</accession>
<name>A0A7X8SGR1_9BACT</name>
<dbReference type="GO" id="GO:0047804">
    <property type="term" value="F:cysteine-S-conjugate beta-lyase activity"/>
    <property type="evidence" value="ECO:0007669"/>
    <property type="project" value="UniProtKB-EC"/>
</dbReference>
<dbReference type="NCBIfam" id="TIGR04350">
    <property type="entry name" value="C_S_lyase_PatB"/>
    <property type="match status" value="1"/>
</dbReference>
<dbReference type="AlphaFoldDB" id="A0A7X8SGR1"/>
<comment type="cofactor">
    <cofactor evidence="1">
        <name>pyridoxal 5'-phosphate</name>
        <dbReference type="ChEBI" id="CHEBI:597326"/>
    </cofactor>
</comment>
<dbReference type="InterPro" id="IPR004839">
    <property type="entry name" value="Aminotransferase_I/II_large"/>
</dbReference>
<dbReference type="Pfam" id="PF00155">
    <property type="entry name" value="Aminotran_1_2"/>
    <property type="match status" value="1"/>
</dbReference>
<protein>
    <recommendedName>
        <fullName evidence="2">cysteine-S-conjugate beta-lyase</fullName>
        <ecNumber evidence="2">4.4.1.13</ecNumber>
    </recommendedName>
</protein>
<evidence type="ECO:0000256" key="4">
    <source>
        <dbReference type="ARBA" id="ARBA00023239"/>
    </source>
</evidence>
<dbReference type="EMBL" id="JABAIL010000001">
    <property type="protein sequence ID" value="NLR89828.1"/>
    <property type="molecule type" value="Genomic_DNA"/>
</dbReference>
<dbReference type="InterPro" id="IPR051798">
    <property type="entry name" value="Class-II_PLP-Dep_Aminotrans"/>
</dbReference>
<feature type="domain" description="Aminotransferase class I/classII large" evidence="6">
    <location>
        <begin position="57"/>
        <end position="382"/>
    </location>
</feature>
<evidence type="ECO:0000256" key="5">
    <source>
        <dbReference type="ARBA" id="ARBA00037974"/>
    </source>
</evidence>
<dbReference type="PANTHER" id="PTHR43525">
    <property type="entry name" value="PROTEIN MALY"/>
    <property type="match status" value="1"/>
</dbReference>
<comment type="similarity">
    <text evidence="5">Belongs to the class-II pyridoxal-phosphate-dependent aminotransferase family. MalY/PatB cystathionine beta-lyase subfamily.</text>
</comment>
<dbReference type="CDD" id="cd00609">
    <property type="entry name" value="AAT_like"/>
    <property type="match status" value="1"/>
</dbReference>
<dbReference type="Gene3D" id="3.90.1150.10">
    <property type="entry name" value="Aspartate Aminotransferase, domain 1"/>
    <property type="match status" value="1"/>
</dbReference>
<keyword evidence="8" id="KW-1185">Reference proteome</keyword>
<dbReference type="Proteomes" id="UP000585050">
    <property type="component" value="Unassembled WGS sequence"/>
</dbReference>
<dbReference type="InterPro" id="IPR027619">
    <property type="entry name" value="C-S_lyase_PatB-like"/>
</dbReference>
<comment type="caution">
    <text evidence="7">The sequence shown here is derived from an EMBL/GenBank/DDBJ whole genome shotgun (WGS) entry which is preliminary data.</text>
</comment>
<dbReference type="Gene3D" id="3.40.640.10">
    <property type="entry name" value="Type I PLP-dependent aspartate aminotransferase-like (Major domain)"/>
    <property type="match status" value="1"/>
</dbReference>
<evidence type="ECO:0000256" key="1">
    <source>
        <dbReference type="ARBA" id="ARBA00001933"/>
    </source>
</evidence>
<dbReference type="InterPro" id="IPR015421">
    <property type="entry name" value="PyrdxlP-dep_Trfase_major"/>
</dbReference>
<sequence length="390" mass="44812">MMNLDQKLSELPLIKTDKTLQKSLYGRDDLTTMWVADMDFQADPSIQRALTERIQNAGFGYEILSSSFKEAQKAYYQKQYHIDLNQEEVLYSPSIPTSISVIIDQLTKEGDGVIIQTPVFFEFKQILKKQKRNAVSNPLLYQEGQYLINFEDLEEKASDPNNKVLIFTNPHNPVGRVWTEGEIKKVIDICKRNNVLIISDEIHKDIILFDHHFTSLLKYKEDYDKIVIVTSEGKTFNFGGISDSMAIIPNEEIRFTIQKQFDILHFGRPNALSQVAVEAAYRNSKNWLASLKSAIEENYLLVKETLVSNQSKIKVTPLEGTYLLWLDFSKLFDHPNTMFTTVTNQTQLALNAGKWFGREGALFMRMNIATSREKVQDAISRLIEMEKSLS</sequence>